<dbReference type="InterPro" id="IPR011993">
    <property type="entry name" value="PH-like_dom_sf"/>
</dbReference>
<dbReference type="Pfam" id="PF00788">
    <property type="entry name" value="RA"/>
    <property type="match status" value="1"/>
</dbReference>
<dbReference type="GO" id="GO:0050839">
    <property type="term" value="F:cell adhesion molecule binding"/>
    <property type="evidence" value="ECO:0007669"/>
    <property type="project" value="TreeGrafter"/>
</dbReference>
<sequence length="775" mass="85445">MEWTVTYLGSTDVRDLDLDETQPVPDLTPQLQQAVKEIRKAKRHHDQLAISVNPDCLCAQPRQAGGPTIYQPIGKIVFVNPLTEGAFKKAYMFAYIATTEGTRVGGPHPKYVCHAFKCKSDPDANAIAFAAARTMSTNARRRPLTPGADITRQDLESAVLYWNANSPKLFHLEIGKDDVVSGNVKISCQVDASLKTVSKVVRLTTSIRGDELTKLLAEKFNLGAIDASQYAVFDSRDTGEQNMLEDDDSPIFIAMTVSDPSEVTFLFRKLPPGLVRVSRTDNSGSRTNMSASNGSISTTPSVESGAAHHHHHHHHTQQSQQQQQAQQQHADHHQQRGSGTLSRQRSQAGSDTTGVTLEDIGGETSTDELDVSPLGPLLPYHEADEDLLLNVMITRQSGNLGFKLTPAYLLQMCIAYRSLKDGPGALRRLLTKIAAEINKVVRNNPDDPDMLLFWASNTLKLMGSLLKDASVFAVFTSCAKQLLEDTVSLALRGITRCAVEEDRKPYDLEDAHWTNDVELRAVIVDHYRTLDQNMSHESLREVVNKITAAMPSPQKQTRTHMRRTPQHVEDDDGRSSRHSHGSDTSTRLGFSSQQHPMTSTPVSQRRSDDMHVVDSMATAVHGDAQSDADVGVLPSLPPEWEELVDHETKHRFFANHKTRQTSWTDPRDKLITVNLIKGDKGLGLGISGAKRTRDGRLVLGIFVSSLVPGSAADVDGTLRDGDEILEVNGHSLIGVNREGAINFLKQVRHGETVTLLVSQEPSPGDHLQRLRHTQL</sequence>
<dbReference type="PROSITE" id="PS01179">
    <property type="entry name" value="PID"/>
    <property type="match status" value="1"/>
</dbReference>
<dbReference type="PROSITE" id="PS01159">
    <property type="entry name" value="WW_DOMAIN_1"/>
    <property type="match status" value="1"/>
</dbReference>
<evidence type="ECO:0000313" key="6">
    <source>
        <dbReference type="Proteomes" id="UP000007799"/>
    </source>
</evidence>
<proteinExistence type="predicted"/>
<dbReference type="PANTHER" id="PTHR10398:SF2">
    <property type="entry name" value="AFADIN"/>
    <property type="match status" value="1"/>
</dbReference>
<dbReference type="Proteomes" id="UP000007799">
    <property type="component" value="Unassembled WGS sequence"/>
</dbReference>
<gene>
    <name evidence="5" type="ORF">PTSG_12550</name>
</gene>
<evidence type="ECO:0000259" key="4">
    <source>
        <dbReference type="PROSITE" id="PS50106"/>
    </source>
</evidence>
<dbReference type="Pfam" id="PF00595">
    <property type="entry name" value="PDZ"/>
    <property type="match status" value="1"/>
</dbReference>
<feature type="compositionally biased region" description="Polar residues" evidence="1">
    <location>
        <begin position="582"/>
        <end position="604"/>
    </location>
</feature>
<dbReference type="GO" id="GO:0005912">
    <property type="term" value="C:adherens junction"/>
    <property type="evidence" value="ECO:0007669"/>
    <property type="project" value="TreeGrafter"/>
</dbReference>
<feature type="region of interest" description="Disordered" evidence="1">
    <location>
        <begin position="276"/>
        <end position="373"/>
    </location>
</feature>
<dbReference type="SUPFAM" id="SSF51045">
    <property type="entry name" value="WW domain"/>
    <property type="match status" value="1"/>
</dbReference>
<dbReference type="OrthoDB" id="6022711at2759"/>
<dbReference type="InterPro" id="IPR006020">
    <property type="entry name" value="PTB/PI_dom"/>
</dbReference>
<dbReference type="CDD" id="cd00201">
    <property type="entry name" value="WW"/>
    <property type="match status" value="1"/>
</dbReference>
<dbReference type="PANTHER" id="PTHR10398">
    <property type="entry name" value="AFADIN"/>
    <property type="match status" value="1"/>
</dbReference>
<feature type="domain" description="PDZ" evidence="4">
    <location>
        <begin position="672"/>
        <end position="759"/>
    </location>
</feature>
<dbReference type="Pfam" id="PF00397">
    <property type="entry name" value="WW"/>
    <property type="match status" value="1"/>
</dbReference>
<dbReference type="eggNOG" id="KOG1892">
    <property type="taxonomic scope" value="Eukaryota"/>
</dbReference>
<dbReference type="SMART" id="SM00228">
    <property type="entry name" value="PDZ"/>
    <property type="match status" value="1"/>
</dbReference>
<feature type="compositionally biased region" description="Polar residues" evidence="1">
    <location>
        <begin position="280"/>
        <end position="302"/>
    </location>
</feature>
<dbReference type="InParanoid" id="F2UEC5"/>
<dbReference type="InterPro" id="IPR000159">
    <property type="entry name" value="RA_dom"/>
</dbReference>
<feature type="compositionally biased region" description="Low complexity" evidence="1">
    <location>
        <begin position="317"/>
        <end position="328"/>
    </location>
</feature>
<dbReference type="Gene3D" id="2.30.29.30">
    <property type="entry name" value="Pleckstrin-homology domain (PH domain)/Phosphotyrosine-binding domain (PTB)"/>
    <property type="match status" value="1"/>
</dbReference>
<dbReference type="EMBL" id="GL832970">
    <property type="protein sequence ID" value="EGD74975.1"/>
    <property type="molecule type" value="Genomic_DNA"/>
</dbReference>
<evidence type="ECO:0000256" key="1">
    <source>
        <dbReference type="SAM" id="MobiDB-lite"/>
    </source>
</evidence>
<feature type="domain" description="WW" evidence="3">
    <location>
        <begin position="634"/>
        <end position="668"/>
    </location>
</feature>
<protein>
    <submittedName>
        <fullName evidence="5">Uncharacterized protein</fullName>
    </submittedName>
</protein>
<dbReference type="InterPro" id="IPR028842">
    <property type="entry name" value="Afadin"/>
</dbReference>
<feature type="domain" description="PID" evidence="2">
    <location>
        <begin position="1"/>
        <end position="130"/>
    </location>
</feature>
<dbReference type="SUPFAM" id="SSF50156">
    <property type="entry name" value="PDZ domain-like"/>
    <property type="match status" value="1"/>
</dbReference>
<dbReference type="InterPro" id="IPR001202">
    <property type="entry name" value="WW_dom"/>
</dbReference>
<accession>F2UEC5</accession>
<dbReference type="SMART" id="SM00456">
    <property type="entry name" value="WW"/>
    <property type="match status" value="1"/>
</dbReference>
<evidence type="ECO:0000259" key="2">
    <source>
        <dbReference type="PROSITE" id="PS01179"/>
    </source>
</evidence>
<evidence type="ECO:0000313" key="5">
    <source>
        <dbReference type="EMBL" id="EGD74975.1"/>
    </source>
</evidence>
<feature type="compositionally biased region" description="Basic residues" evidence="1">
    <location>
        <begin position="307"/>
        <end position="316"/>
    </location>
</feature>
<feature type="region of interest" description="Disordered" evidence="1">
    <location>
        <begin position="548"/>
        <end position="608"/>
    </location>
</feature>
<dbReference type="GeneID" id="16073191"/>
<dbReference type="OMA" id="LFWASNT"/>
<dbReference type="SUPFAM" id="SSF50729">
    <property type="entry name" value="PH domain-like"/>
    <property type="match status" value="1"/>
</dbReference>
<dbReference type="InterPro" id="IPR001478">
    <property type="entry name" value="PDZ"/>
</dbReference>
<evidence type="ECO:0000259" key="3">
    <source>
        <dbReference type="PROSITE" id="PS50020"/>
    </source>
</evidence>
<name>F2UEC5_SALR5</name>
<dbReference type="RefSeq" id="XP_004992620.1">
    <property type="nucleotide sequence ID" value="XM_004992563.1"/>
</dbReference>
<dbReference type="AlphaFoldDB" id="F2UEC5"/>
<dbReference type="KEGG" id="sre:PTSG_12550"/>
<dbReference type="Gene3D" id="2.30.42.10">
    <property type="match status" value="1"/>
</dbReference>
<dbReference type="GO" id="GO:0007165">
    <property type="term" value="P:signal transduction"/>
    <property type="evidence" value="ECO:0007669"/>
    <property type="project" value="InterPro"/>
</dbReference>
<dbReference type="InterPro" id="IPR036034">
    <property type="entry name" value="PDZ_sf"/>
</dbReference>
<dbReference type="Gene3D" id="2.20.70.10">
    <property type="match status" value="1"/>
</dbReference>
<dbReference type="CDD" id="cd00934">
    <property type="entry name" value="PTB"/>
    <property type="match status" value="1"/>
</dbReference>
<dbReference type="PROSITE" id="PS50020">
    <property type="entry name" value="WW_DOMAIN_2"/>
    <property type="match status" value="1"/>
</dbReference>
<keyword evidence="6" id="KW-1185">Reference proteome</keyword>
<dbReference type="PROSITE" id="PS50106">
    <property type="entry name" value="PDZ"/>
    <property type="match status" value="1"/>
</dbReference>
<organism evidence="6">
    <name type="scientific">Salpingoeca rosetta (strain ATCC 50818 / BSB-021)</name>
    <dbReference type="NCBI Taxonomy" id="946362"/>
    <lineage>
        <taxon>Eukaryota</taxon>
        <taxon>Choanoflagellata</taxon>
        <taxon>Craspedida</taxon>
        <taxon>Salpingoecidae</taxon>
        <taxon>Salpingoeca</taxon>
    </lineage>
</organism>
<reference evidence="5" key="1">
    <citation type="submission" date="2009-08" db="EMBL/GenBank/DDBJ databases">
        <title>Annotation of Salpingoeca rosetta.</title>
        <authorList>
            <consortium name="The Broad Institute Genome Sequencing Platform"/>
            <person name="Russ C."/>
            <person name="Cuomo C."/>
            <person name="Burger G."/>
            <person name="Gray M.W."/>
            <person name="Holland P.W.H."/>
            <person name="King N."/>
            <person name="Lang F.B.F."/>
            <person name="Roger A.J."/>
            <person name="Ruiz-Trillo I."/>
            <person name="Young S.K."/>
            <person name="Zeng Q."/>
            <person name="Gargeya S."/>
            <person name="Alvarado L."/>
            <person name="Berlin A."/>
            <person name="Chapman S.B."/>
            <person name="Chen Z."/>
            <person name="Freedman E."/>
            <person name="Gellesch M."/>
            <person name="Goldberg J."/>
            <person name="Griggs A."/>
            <person name="Gujja S."/>
            <person name="Heilman E."/>
            <person name="Heiman D."/>
            <person name="Howarth C."/>
            <person name="Mehta T."/>
            <person name="Neiman D."/>
            <person name="Pearson M."/>
            <person name="Roberts A."/>
            <person name="Saif S."/>
            <person name="Shea T."/>
            <person name="Shenoy N."/>
            <person name="Sisk P."/>
            <person name="Stolte C."/>
            <person name="Sykes S."/>
            <person name="White J."/>
            <person name="Yandava C."/>
            <person name="Haas B."/>
            <person name="Nusbaum C."/>
            <person name="Birren B."/>
        </authorList>
    </citation>
    <scope>NUCLEOTIDE SEQUENCE [LARGE SCALE GENOMIC DNA]</scope>
    <source>
        <strain evidence="5">ATCC 50818</strain>
    </source>
</reference>
<dbReference type="GO" id="GO:0032880">
    <property type="term" value="P:regulation of protein localization"/>
    <property type="evidence" value="ECO:0007669"/>
    <property type="project" value="TreeGrafter"/>
</dbReference>
<feature type="compositionally biased region" description="Polar residues" evidence="1">
    <location>
        <begin position="336"/>
        <end position="355"/>
    </location>
</feature>
<dbReference type="InterPro" id="IPR036020">
    <property type="entry name" value="WW_dom_sf"/>
</dbReference>